<proteinExistence type="predicted"/>
<keyword evidence="2" id="KW-1185">Reference proteome</keyword>
<organism evidence="1 2">
    <name type="scientific">Pogonophryne albipinna</name>
    <dbReference type="NCBI Taxonomy" id="1090488"/>
    <lineage>
        <taxon>Eukaryota</taxon>
        <taxon>Metazoa</taxon>
        <taxon>Chordata</taxon>
        <taxon>Craniata</taxon>
        <taxon>Vertebrata</taxon>
        <taxon>Euteleostomi</taxon>
        <taxon>Actinopterygii</taxon>
        <taxon>Neopterygii</taxon>
        <taxon>Teleostei</taxon>
        <taxon>Neoteleostei</taxon>
        <taxon>Acanthomorphata</taxon>
        <taxon>Eupercaria</taxon>
        <taxon>Perciformes</taxon>
        <taxon>Notothenioidei</taxon>
        <taxon>Pogonophryne</taxon>
    </lineage>
</organism>
<gene>
    <name evidence="1" type="ORF">JOQ06_000343</name>
</gene>
<comment type="caution">
    <text evidence="1">The sequence shown here is derived from an EMBL/GenBank/DDBJ whole genome shotgun (WGS) entry which is preliminary data.</text>
</comment>
<accession>A0AAD6F866</accession>
<evidence type="ECO:0000313" key="2">
    <source>
        <dbReference type="Proteomes" id="UP001219934"/>
    </source>
</evidence>
<name>A0AAD6F866_9TELE</name>
<evidence type="ECO:0000313" key="1">
    <source>
        <dbReference type="EMBL" id="KAJ4924103.1"/>
    </source>
</evidence>
<feature type="non-terminal residue" evidence="1">
    <location>
        <position position="1"/>
    </location>
</feature>
<reference evidence="1" key="1">
    <citation type="submission" date="2022-11" db="EMBL/GenBank/DDBJ databases">
        <title>Chromosome-level genome of Pogonophryne albipinna.</title>
        <authorList>
            <person name="Jo E."/>
        </authorList>
    </citation>
    <scope>NUCLEOTIDE SEQUENCE</scope>
    <source>
        <strain evidence="1">SGF0006</strain>
        <tissue evidence="1">Muscle</tissue>
    </source>
</reference>
<protein>
    <submittedName>
        <fullName evidence="1">Uncharacterized protein</fullName>
    </submittedName>
</protein>
<dbReference type="AlphaFoldDB" id="A0AAD6F866"/>
<sequence length="66" mass="7714">MRDARGHLVDRKRMAMRGEVARWRDVEAEYQTDSYSTLPDLTPRLSCAFYTKSFSYICFVACVITQ</sequence>
<dbReference type="EMBL" id="JAPTMU010000023">
    <property type="protein sequence ID" value="KAJ4924103.1"/>
    <property type="molecule type" value="Genomic_DNA"/>
</dbReference>
<dbReference type="Proteomes" id="UP001219934">
    <property type="component" value="Unassembled WGS sequence"/>
</dbReference>